<dbReference type="EMBL" id="PYFT01000001">
    <property type="protein sequence ID" value="PSR53520.1"/>
    <property type="molecule type" value="Genomic_DNA"/>
</dbReference>
<evidence type="ECO:0000313" key="1">
    <source>
        <dbReference type="EMBL" id="PSR53520.1"/>
    </source>
</evidence>
<keyword evidence="2" id="KW-1185">Reference proteome</keyword>
<gene>
    <name evidence="1" type="ORF">AHMF7605_08270</name>
</gene>
<organism evidence="1 2">
    <name type="scientific">Adhaeribacter arboris</name>
    <dbReference type="NCBI Taxonomy" id="2072846"/>
    <lineage>
        <taxon>Bacteria</taxon>
        <taxon>Pseudomonadati</taxon>
        <taxon>Bacteroidota</taxon>
        <taxon>Cytophagia</taxon>
        <taxon>Cytophagales</taxon>
        <taxon>Hymenobacteraceae</taxon>
        <taxon>Adhaeribacter</taxon>
    </lineage>
</organism>
<reference evidence="1 2" key="1">
    <citation type="submission" date="2018-03" db="EMBL/GenBank/DDBJ databases">
        <title>Adhaeribacter sp. HMF7605 Genome sequencing and assembly.</title>
        <authorList>
            <person name="Kang H."/>
            <person name="Kang J."/>
            <person name="Cha I."/>
            <person name="Kim H."/>
            <person name="Joh K."/>
        </authorList>
    </citation>
    <scope>NUCLEOTIDE SEQUENCE [LARGE SCALE GENOMIC DNA]</scope>
    <source>
        <strain evidence="1 2">HMF7605</strain>
    </source>
</reference>
<evidence type="ECO:0000313" key="2">
    <source>
        <dbReference type="Proteomes" id="UP000240357"/>
    </source>
</evidence>
<dbReference type="AlphaFoldDB" id="A0A2T2YDC0"/>
<sequence>MKPKSWPPLSPAADNNSELETYFKTLQEVDYTASFPQTAAWVRQRHYSKVAAIPWWLALRLFLFGSTFRVAYTVLFLVSLVGACNYPVEVNEPIGTVLRWEVNDPNEATVTAINQLPWLQEDQLVVKKMKQNGHPALEYTYTLPALKKEVVQNYQQNLAQISGVRNLAVLPITHQTSQPLYETALENLLRIEMDATHISDADLKKTVEAKFQEQGLTGIDINIIRDASGQRMITTKLPEKPGRNYGFDLTLKDGQRHTRLKEQVKFRNDPASPDFKTMTDEQIKAFIIRDHPNLPLAAEDIKITRNGDDILISINDKKGNQLKLRVK</sequence>
<dbReference type="OrthoDB" id="9820733at2"/>
<name>A0A2T2YDC0_9BACT</name>
<dbReference type="RefSeq" id="WP_106928227.1">
    <property type="nucleotide sequence ID" value="NZ_PYFT01000001.1"/>
</dbReference>
<protein>
    <submittedName>
        <fullName evidence="1">Uncharacterized protein</fullName>
    </submittedName>
</protein>
<accession>A0A2T2YDC0</accession>
<comment type="caution">
    <text evidence="1">The sequence shown here is derived from an EMBL/GenBank/DDBJ whole genome shotgun (WGS) entry which is preliminary data.</text>
</comment>
<proteinExistence type="predicted"/>
<dbReference type="Proteomes" id="UP000240357">
    <property type="component" value="Unassembled WGS sequence"/>
</dbReference>